<keyword evidence="3" id="KW-1185">Reference proteome</keyword>
<evidence type="ECO:0000313" key="2">
    <source>
        <dbReference type="EMBL" id="MEB2662480.1"/>
    </source>
</evidence>
<dbReference type="Gene3D" id="3.90.960.10">
    <property type="entry name" value="YbaK/aminoacyl-tRNA synthetase-associated domain"/>
    <property type="match status" value="1"/>
</dbReference>
<protein>
    <submittedName>
        <fullName evidence="2">YbaK/EbsC family protein</fullName>
    </submittedName>
</protein>
<dbReference type="SUPFAM" id="SSF55826">
    <property type="entry name" value="YbaK/ProRS associated domain"/>
    <property type="match status" value="1"/>
</dbReference>
<feature type="domain" description="YbaK/aminoacyl-tRNA synthetase-associated" evidence="1">
    <location>
        <begin position="50"/>
        <end position="169"/>
    </location>
</feature>
<proteinExistence type="predicted"/>
<dbReference type="Proteomes" id="UP001324595">
    <property type="component" value="Unassembled WGS sequence"/>
</dbReference>
<dbReference type="CDD" id="cd04939">
    <property type="entry name" value="PA2301"/>
    <property type="match status" value="1"/>
</dbReference>
<sequence length="180" mass="19090">MRAMSLSDHAEKFSFDIIAAEQRAARLPACVAAGLPDGLLVFAVDDAHSDTAQFSERYGFGLQDCANTLVLRYRKDGGEHYAAVVALGDRRLDVNGAAKARLGAQRLSFARREDATALTGMEFGGITAFGLPAGWPILVDEAVMRRPHVVMGAGVRTAKLLLAPAQLRALPGVDVAALSV</sequence>
<dbReference type="GeneID" id="93203932"/>
<gene>
    <name evidence="2" type="ORF">U5T69_04440</name>
</gene>
<dbReference type="RefSeq" id="WP_010928398.1">
    <property type="nucleotide sequence ID" value="NZ_AP019378.2"/>
</dbReference>
<name>A0ABU5X125_BORPP</name>
<reference evidence="2 3" key="1">
    <citation type="submission" date="2023-12" db="EMBL/GenBank/DDBJ databases">
        <title>Draft Genome Sequences of Bordetella parapertussis clinical Isolates from Colombia, 2023.</title>
        <authorList>
            <person name="Montilla E.A."/>
            <person name="Rojas F."/>
            <person name="Vargas M.N."/>
            <person name="Bonilla V."/>
            <person name="Duarte C."/>
        </authorList>
    </citation>
    <scope>NUCLEOTIDE SEQUENCE [LARGE SCALE GENOMIC DNA]</scope>
    <source>
        <strain evidence="2 3">320001806</strain>
    </source>
</reference>
<dbReference type="PANTHER" id="PTHR30411">
    <property type="entry name" value="CYTOPLASMIC PROTEIN"/>
    <property type="match status" value="1"/>
</dbReference>
<dbReference type="PANTHER" id="PTHR30411:SF1">
    <property type="entry name" value="CYTOPLASMIC PROTEIN"/>
    <property type="match status" value="1"/>
</dbReference>
<dbReference type="InterPro" id="IPR036754">
    <property type="entry name" value="YbaK/aa-tRNA-synt-asso_dom_sf"/>
</dbReference>
<evidence type="ECO:0000313" key="3">
    <source>
        <dbReference type="Proteomes" id="UP001324595"/>
    </source>
</evidence>
<dbReference type="EMBL" id="JAXUBE010000007">
    <property type="protein sequence ID" value="MEB2662480.1"/>
    <property type="molecule type" value="Genomic_DNA"/>
</dbReference>
<dbReference type="InterPro" id="IPR007214">
    <property type="entry name" value="YbaK/aa-tRNA-synth-assoc-dom"/>
</dbReference>
<evidence type="ECO:0000259" key="1">
    <source>
        <dbReference type="Pfam" id="PF04073"/>
    </source>
</evidence>
<dbReference type="Pfam" id="PF04073">
    <property type="entry name" value="tRNA_edit"/>
    <property type="match status" value="1"/>
</dbReference>
<organism evidence="2 3">
    <name type="scientific">Bordetella parapertussis</name>
    <dbReference type="NCBI Taxonomy" id="519"/>
    <lineage>
        <taxon>Bacteria</taxon>
        <taxon>Pseudomonadati</taxon>
        <taxon>Pseudomonadota</taxon>
        <taxon>Betaproteobacteria</taxon>
        <taxon>Burkholderiales</taxon>
        <taxon>Alcaligenaceae</taxon>
        <taxon>Bordetella</taxon>
    </lineage>
</organism>
<comment type="caution">
    <text evidence="2">The sequence shown here is derived from an EMBL/GenBank/DDBJ whole genome shotgun (WGS) entry which is preliminary data.</text>
</comment>
<accession>A0ABU5X125</accession>